<sequence>MQLSLSLPKFARARACGVVPPSCFKTSVQKTCMPSVCMNSAVSRQKQVLECEPSTSGRAFRAWCNAGRAGKVVVYASASEGAAPVYIMPPVTDPATEKEWLQLQMLEWLNEEWSAPTTVEPHVKLAEATAMAYMKLTLSLHRSCLALHLITHQGCILPTHLWKTVAASFMDQSLIHCDQKAAALMATPQNHGSILLFFVVRKQQLPWQLPGACQWPK</sequence>
<organism evidence="1">
    <name type="scientific">Dunaliella tertiolecta</name>
    <name type="common">Green alga</name>
    <dbReference type="NCBI Taxonomy" id="3047"/>
    <lineage>
        <taxon>Eukaryota</taxon>
        <taxon>Viridiplantae</taxon>
        <taxon>Chlorophyta</taxon>
        <taxon>core chlorophytes</taxon>
        <taxon>Chlorophyceae</taxon>
        <taxon>CS clade</taxon>
        <taxon>Chlamydomonadales</taxon>
        <taxon>Dunaliellaceae</taxon>
        <taxon>Dunaliella</taxon>
    </lineage>
</organism>
<evidence type="ECO:0000313" key="1">
    <source>
        <dbReference type="EMBL" id="CAE0491488.1"/>
    </source>
</evidence>
<dbReference type="AlphaFoldDB" id="A0A7S3QSC9"/>
<accession>A0A7S3QSC9</accession>
<proteinExistence type="predicted"/>
<reference evidence="1" key="1">
    <citation type="submission" date="2021-01" db="EMBL/GenBank/DDBJ databases">
        <authorList>
            <person name="Corre E."/>
            <person name="Pelletier E."/>
            <person name="Niang G."/>
            <person name="Scheremetjew M."/>
            <person name="Finn R."/>
            <person name="Kale V."/>
            <person name="Holt S."/>
            <person name="Cochrane G."/>
            <person name="Meng A."/>
            <person name="Brown T."/>
            <person name="Cohen L."/>
        </authorList>
    </citation>
    <scope>NUCLEOTIDE SEQUENCE</scope>
    <source>
        <strain evidence="1">CCMP1320</strain>
    </source>
</reference>
<gene>
    <name evidence="1" type="ORF">DTER00134_LOCUS6561</name>
</gene>
<dbReference type="EMBL" id="HBIP01011655">
    <property type="protein sequence ID" value="CAE0491488.1"/>
    <property type="molecule type" value="Transcribed_RNA"/>
</dbReference>
<protein>
    <submittedName>
        <fullName evidence="1">Uncharacterized protein</fullName>
    </submittedName>
</protein>
<name>A0A7S3QSC9_DUNTE</name>